<proteinExistence type="predicted"/>
<accession>A0A5N7MCP7</accession>
<dbReference type="AlphaFoldDB" id="A0A5N7MCP7"/>
<comment type="caution">
    <text evidence="5">The sequence shown here is derived from an EMBL/GenBank/DDBJ whole genome shotgun (WGS) entry which is preliminary data.</text>
</comment>
<keyword evidence="1 3" id="KW-0238">DNA-binding</keyword>
<dbReference type="Gene3D" id="2.40.50.140">
    <property type="entry name" value="Nucleic acid-binding proteins"/>
    <property type="match status" value="1"/>
</dbReference>
<evidence type="ECO:0000313" key="5">
    <source>
        <dbReference type="EMBL" id="MPR23874.1"/>
    </source>
</evidence>
<dbReference type="PROSITE" id="PS50935">
    <property type="entry name" value="SSB"/>
    <property type="match status" value="1"/>
</dbReference>
<evidence type="ECO:0000256" key="2">
    <source>
        <dbReference type="ARBA" id="ARBA00023172"/>
    </source>
</evidence>
<evidence type="ECO:0000256" key="1">
    <source>
        <dbReference type="ARBA" id="ARBA00023125"/>
    </source>
</evidence>
<dbReference type="EMBL" id="VOSK01000001">
    <property type="protein sequence ID" value="MPR23874.1"/>
    <property type="molecule type" value="Genomic_DNA"/>
</dbReference>
<dbReference type="InterPro" id="IPR000424">
    <property type="entry name" value="Primosome_PriB/ssb"/>
</dbReference>
<keyword evidence="2" id="KW-0233">DNA recombination</keyword>
<evidence type="ECO:0000256" key="4">
    <source>
        <dbReference type="SAM" id="MobiDB-lite"/>
    </source>
</evidence>
<dbReference type="PANTHER" id="PTHR10302:SF0">
    <property type="entry name" value="SINGLE-STRANDED DNA-BINDING PROTEIN, MITOCHONDRIAL"/>
    <property type="match status" value="1"/>
</dbReference>
<reference evidence="5 6" key="1">
    <citation type="journal article" date="2019" name="Syst. Appl. Microbiol.">
        <title>Microvirga tunisiensis sp. nov., a root nodule symbiotic bacterium isolated from Lupinus micranthus and L. luteus grown in Northern Tunisia.</title>
        <authorList>
            <person name="Msaddak A."/>
            <person name="Rejili M."/>
            <person name="Duran D."/>
            <person name="Mars M."/>
            <person name="Palacios J.M."/>
            <person name="Ruiz-Argueso T."/>
            <person name="Rey L."/>
            <person name="Imperial J."/>
        </authorList>
    </citation>
    <scope>NUCLEOTIDE SEQUENCE [LARGE SCALE GENOMIC DNA]</scope>
    <source>
        <strain evidence="5 6">Lmie10</strain>
    </source>
</reference>
<dbReference type="PIRSF" id="PIRSF002070">
    <property type="entry name" value="SSB"/>
    <property type="match status" value="1"/>
</dbReference>
<dbReference type="GO" id="GO:0006310">
    <property type="term" value="P:DNA recombination"/>
    <property type="evidence" value="ECO:0007669"/>
    <property type="project" value="UniProtKB-KW"/>
</dbReference>
<dbReference type="Proteomes" id="UP000403266">
    <property type="component" value="Unassembled WGS sequence"/>
</dbReference>
<dbReference type="GO" id="GO:0006260">
    <property type="term" value="P:DNA replication"/>
    <property type="evidence" value="ECO:0007669"/>
    <property type="project" value="InterPro"/>
</dbReference>
<dbReference type="InterPro" id="IPR012340">
    <property type="entry name" value="NA-bd_OB-fold"/>
</dbReference>
<evidence type="ECO:0000313" key="6">
    <source>
        <dbReference type="Proteomes" id="UP000403266"/>
    </source>
</evidence>
<sequence>MNVITMTGYVGADPAIDTFQDSGNAKAKLRISTKRRSGNTRNGQVTDWHNVICTVTDVVQNLIEPHIQKGALVSITGELIYESFEKNGQTVKLPQIIVSDRRGIELLQAARPKSDSNEADQDGDATAEDDLASAEQQAA</sequence>
<dbReference type="SUPFAM" id="SSF50249">
    <property type="entry name" value="Nucleic acid-binding proteins"/>
    <property type="match status" value="1"/>
</dbReference>
<keyword evidence="6" id="KW-1185">Reference proteome</keyword>
<dbReference type="InterPro" id="IPR011344">
    <property type="entry name" value="ssDNA-bd"/>
</dbReference>
<dbReference type="PANTHER" id="PTHR10302">
    <property type="entry name" value="SINGLE-STRANDED DNA-BINDING PROTEIN"/>
    <property type="match status" value="1"/>
</dbReference>
<dbReference type="Pfam" id="PF00436">
    <property type="entry name" value="SSB"/>
    <property type="match status" value="1"/>
</dbReference>
<dbReference type="RefSeq" id="WP_152708771.1">
    <property type="nucleotide sequence ID" value="NZ_VOSJ01000001.1"/>
</dbReference>
<organism evidence="5 6">
    <name type="scientific">Microvirga tunisiensis</name>
    <dbReference type="NCBI Taxonomy" id="2108360"/>
    <lineage>
        <taxon>Bacteria</taxon>
        <taxon>Pseudomonadati</taxon>
        <taxon>Pseudomonadota</taxon>
        <taxon>Alphaproteobacteria</taxon>
        <taxon>Hyphomicrobiales</taxon>
        <taxon>Methylobacteriaceae</taxon>
        <taxon>Microvirga</taxon>
    </lineage>
</organism>
<dbReference type="OrthoDB" id="9809878at2"/>
<dbReference type="CDD" id="cd04496">
    <property type="entry name" value="SSB_OBF"/>
    <property type="match status" value="1"/>
</dbReference>
<dbReference type="GO" id="GO:0003697">
    <property type="term" value="F:single-stranded DNA binding"/>
    <property type="evidence" value="ECO:0007669"/>
    <property type="project" value="InterPro"/>
</dbReference>
<name>A0A5N7MCP7_9HYPH</name>
<feature type="region of interest" description="Disordered" evidence="4">
    <location>
        <begin position="109"/>
        <end position="139"/>
    </location>
</feature>
<evidence type="ECO:0000256" key="3">
    <source>
        <dbReference type="PIRNR" id="PIRNR002070"/>
    </source>
</evidence>
<dbReference type="GO" id="GO:0009295">
    <property type="term" value="C:nucleoid"/>
    <property type="evidence" value="ECO:0007669"/>
    <property type="project" value="TreeGrafter"/>
</dbReference>
<feature type="compositionally biased region" description="Acidic residues" evidence="4">
    <location>
        <begin position="117"/>
        <end position="132"/>
    </location>
</feature>
<gene>
    <name evidence="5" type="ORF">FS320_01215</name>
</gene>
<protein>
    <recommendedName>
        <fullName evidence="3">Single-stranded DNA-binding protein</fullName>
    </recommendedName>
</protein>